<accession>A0AAW2IZ50</accession>
<evidence type="ECO:0000313" key="2">
    <source>
        <dbReference type="EMBL" id="KAL0287420.1"/>
    </source>
</evidence>
<comment type="caution">
    <text evidence="2">The sequence shown here is derived from an EMBL/GenBank/DDBJ whole genome shotgun (WGS) entry which is preliminary data.</text>
</comment>
<proteinExistence type="predicted"/>
<name>A0AAW2IZ50_9LAMI</name>
<feature type="region of interest" description="Disordered" evidence="1">
    <location>
        <begin position="94"/>
        <end position="131"/>
    </location>
</feature>
<sequence>MDQHILGLFNPPTQYTFSSNTHNMASCKSFILLILVALSFPGLDKASAAGNRRLLAPSFPGIPNLASPFFPMFPGPTTPFPPLLSSPSTPNFPPFPPFVGSSTPNSPPTTFPGGVPFPPAFPPPQTAKATP</sequence>
<dbReference type="EMBL" id="JACGWK010001491">
    <property type="protein sequence ID" value="KAL0287420.1"/>
    <property type="molecule type" value="Genomic_DNA"/>
</dbReference>
<dbReference type="AlphaFoldDB" id="A0AAW2IZ50"/>
<evidence type="ECO:0000256" key="1">
    <source>
        <dbReference type="SAM" id="MobiDB-lite"/>
    </source>
</evidence>
<protein>
    <submittedName>
        <fullName evidence="2">Uncharacterized protein</fullName>
    </submittedName>
</protein>
<reference evidence="2" key="2">
    <citation type="journal article" date="2024" name="Plant">
        <title>Genomic evolution and insights into agronomic trait innovations of Sesamum species.</title>
        <authorList>
            <person name="Miao H."/>
            <person name="Wang L."/>
            <person name="Qu L."/>
            <person name="Liu H."/>
            <person name="Sun Y."/>
            <person name="Le M."/>
            <person name="Wang Q."/>
            <person name="Wei S."/>
            <person name="Zheng Y."/>
            <person name="Lin W."/>
            <person name="Duan Y."/>
            <person name="Cao H."/>
            <person name="Xiong S."/>
            <person name="Wang X."/>
            <person name="Wei L."/>
            <person name="Li C."/>
            <person name="Ma Q."/>
            <person name="Ju M."/>
            <person name="Zhao R."/>
            <person name="Li G."/>
            <person name="Mu C."/>
            <person name="Tian Q."/>
            <person name="Mei H."/>
            <person name="Zhang T."/>
            <person name="Gao T."/>
            <person name="Zhang H."/>
        </authorList>
    </citation>
    <scope>NUCLEOTIDE SEQUENCE</scope>
    <source>
        <strain evidence="2">G01</strain>
    </source>
</reference>
<feature type="compositionally biased region" description="Pro residues" evidence="1">
    <location>
        <begin position="105"/>
        <end position="125"/>
    </location>
</feature>
<gene>
    <name evidence="2" type="ORF">Sangu_2691300</name>
</gene>
<organism evidence="2">
    <name type="scientific">Sesamum angustifolium</name>
    <dbReference type="NCBI Taxonomy" id="2727405"/>
    <lineage>
        <taxon>Eukaryota</taxon>
        <taxon>Viridiplantae</taxon>
        <taxon>Streptophyta</taxon>
        <taxon>Embryophyta</taxon>
        <taxon>Tracheophyta</taxon>
        <taxon>Spermatophyta</taxon>
        <taxon>Magnoliopsida</taxon>
        <taxon>eudicotyledons</taxon>
        <taxon>Gunneridae</taxon>
        <taxon>Pentapetalae</taxon>
        <taxon>asterids</taxon>
        <taxon>lamiids</taxon>
        <taxon>Lamiales</taxon>
        <taxon>Pedaliaceae</taxon>
        <taxon>Sesamum</taxon>
    </lineage>
</organism>
<reference evidence="2" key="1">
    <citation type="submission" date="2020-06" db="EMBL/GenBank/DDBJ databases">
        <authorList>
            <person name="Li T."/>
            <person name="Hu X."/>
            <person name="Zhang T."/>
            <person name="Song X."/>
            <person name="Zhang H."/>
            <person name="Dai N."/>
            <person name="Sheng W."/>
            <person name="Hou X."/>
            <person name="Wei L."/>
        </authorList>
    </citation>
    <scope>NUCLEOTIDE SEQUENCE</scope>
    <source>
        <strain evidence="2">G01</strain>
        <tissue evidence="2">Leaf</tissue>
    </source>
</reference>